<dbReference type="Pfam" id="PF13514">
    <property type="entry name" value="AAA_27"/>
    <property type="match status" value="1"/>
</dbReference>
<proteinExistence type="predicted"/>
<organism evidence="4 5">
    <name type="scientific">Weissella ceti</name>
    <dbReference type="NCBI Taxonomy" id="759620"/>
    <lineage>
        <taxon>Bacteria</taxon>
        <taxon>Bacillati</taxon>
        <taxon>Bacillota</taxon>
        <taxon>Bacilli</taxon>
        <taxon>Lactobacillales</taxon>
        <taxon>Lactobacillaceae</taxon>
        <taxon>Weissella</taxon>
    </lineage>
</organism>
<dbReference type="PANTHER" id="PTHR41259:SF1">
    <property type="entry name" value="DOUBLE-STRAND BREAK REPAIR RAD50 ATPASE, PUTATIVE-RELATED"/>
    <property type="match status" value="1"/>
</dbReference>
<keyword evidence="2" id="KW-1133">Transmembrane helix</keyword>
<keyword evidence="5" id="KW-1185">Reference proteome</keyword>
<name>A0ABT3E3U1_9LACO</name>
<feature type="domain" description="YhaN AAA" evidence="3">
    <location>
        <begin position="1"/>
        <end position="202"/>
    </location>
</feature>
<comment type="caution">
    <text evidence="4">The sequence shown here is derived from an EMBL/GenBank/DDBJ whole genome shotgun (WGS) entry which is preliminary data.</text>
</comment>
<evidence type="ECO:0000256" key="1">
    <source>
        <dbReference type="SAM" id="Coils"/>
    </source>
</evidence>
<feature type="coiled-coil region" evidence="1">
    <location>
        <begin position="436"/>
        <end position="497"/>
    </location>
</feature>
<keyword evidence="1" id="KW-0175">Coiled coil</keyword>
<dbReference type="EMBL" id="JAOZFE010000002">
    <property type="protein sequence ID" value="MCW0953091.1"/>
    <property type="molecule type" value="Genomic_DNA"/>
</dbReference>
<evidence type="ECO:0000256" key="2">
    <source>
        <dbReference type="SAM" id="Phobius"/>
    </source>
</evidence>
<dbReference type="PANTHER" id="PTHR41259">
    <property type="entry name" value="DOUBLE-STRAND BREAK REPAIR RAD50 ATPASE, PUTATIVE-RELATED"/>
    <property type="match status" value="1"/>
</dbReference>
<dbReference type="InterPro" id="IPR027417">
    <property type="entry name" value="P-loop_NTPase"/>
</dbReference>
<evidence type="ECO:0000313" key="4">
    <source>
        <dbReference type="EMBL" id="MCW0953091.1"/>
    </source>
</evidence>
<gene>
    <name evidence="4" type="ORF">OIT44_03260</name>
</gene>
<protein>
    <submittedName>
        <fullName evidence="4">AAA family ATPase</fullName>
    </submittedName>
</protein>
<keyword evidence="2" id="KW-0472">Membrane</keyword>
<dbReference type="Proteomes" id="UP001526225">
    <property type="component" value="Unassembled WGS sequence"/>
</dbReference>
<dbReference type="InterPro" id="IPR038734">
    <property type="entry name" value="YhaN_AAA"/>
</dbReference>
<feature type="transmembrane region" description="Helical" evidence="2">
    <location>
        <begin position="317"/>
        <end position="350"/>
    </location>
</feature>
<dbReference type="Gene3D" id="3.40.50.300">
    <property type="entry name" value="P-loop containing nucleotide triphosphate hydrolases"/>
    <property type="match status" value="2"/>
</dbReference>
<accession>A0ABT3E3U1</accession>
<keyword evidence="2" id="KW-0812">Transmembrane</keyword>
<dbReference type="RefSeq" id="WP_213408533.1">
    <property type="nucleotide sequence ID" value="NZ_CP074441.1"/>
</dbReference>
<reference evidence="4 5" key="1">
    <citation type="submission" date="2022-10" db="EMBL/GenBank/DDBJ databases">
        <title>Weissella fermenti sp. nov., isolated from fermented cabbage.</title>
        <authorList>
            <person name="Lee J.K."/>
            <person name="Baek J.H."/>
            <person name="Choi D.G."/>
            <person name="Kim J.M."/>
            <person name="Jeon C.O."/>
        </authorList>
    </citation>
    <scope>NUCLEOTIDE SEQUENCE [LARGE SCALE GENOMIC DNA]</scope>
    <source>
        <strain evidence="4 5">KACC 18534</strain>
    </source>
</reference>
<dbReference type="SUPFAM" id="SSF52540">
    <property type="entry name" value="P-loop containing nucleoside triphosphate hydrolases"/>
    <property type="match status" value="1"/>
</dbReference>
<evidence type="ECO:0000313" key="5">
    <source>
        <dbReference type="Proteomes" id="UP001526225"/>
    </source>
</evidence>
<sequence length="661" mass="75799">MKINKVQIDQFGHWQNQEFSFSDEFQVISGLNGAGKTTLMAFIQGMLFGFPTAKANENTYENKNAATIYGGRLWFEHEERIYELVRHQRTNSSVILTDVETGQEFGDANEMIAQFMAPVTPDLYREIYVFNQDSLLEILTLKPAELLERLRVIGIPHAQGWLRQSDAWIKEAQLALGKTATSKRPINQKIAHLEEAKATLRRMEQGLPEVTMLEQRIREFKQEVNTLQAQQTKQVVASQYTHLQQQLVDVNGWLEAQPEKLRESDINDVLYLQNALVNPPMTDELERCYDIERLLAQLSNEPVTTRQTQQSQGEEPWLLMVGLVLLGFVVGSLIGQSVIGAILGLIGAFVLYWQKSAPQTTVQQTSNARDARLIEQLAQLGFMVNVNTNIAVSRQQVAQEIGKLSHQTDNHQQMSQRLEMLYQQMGITSDAEFESRRALAAEISQQEQRQRILQEQLAEITDQEGVQYSVDDLTNQLRDKHANIAQLEIQLERLSNDQTLRQQRQMVANWESELVADLQDYFALQMAAQWTQQSFDAANNDRWPRLEQQADGYLQTLTQGQYQHVSWSEKTFIVTDFQGQEWEVRQLSRGTAQQLYVALRLAMIVELQAQVNLPMLIDDAFVDFDIERQAALLSLLRGQSMDEQILYFTKDTMNEPDQVIL</sequence>
<evidence type="ECO:0000259" key="3">
    <source>
        <dbReference type="Pfam" id="PF13514"/>
    </source>
</evidence>